<dbReference type="OrthoDB" id="3474232at2"/>
<name>A0A4U3MIV6_9ACTN</name>
<dbReference type="RefSeq" id="WP_137246811.1">
    <property type="nucleotide sequence ID" value="NZ_SZQA01000007.1"/>
</dbReference>
<dbReference type="EMBL" id="SZQA01000007">
    <property type="protein sequence ID" value="TKK89305.1"/>
    <property type="molecule type" value="Genomic_DNA"/>
</dbReference>
<accession>A0A4U3MIV6</accession>
<dbReference type="Proteomes" id="UP000308705">
    <property type="component" value="Unassembled WGS sequence"/>
</dbReference>
<sequence length="258" mass="29363">MTWWRRLVGDLKARNHLDTYALSLTVFSFAILSLVSDELNENLRWAVLLSGVGLLIYRLTLVPTSPSPVELLHDRSAFEEAPLAPLLRDARDVRVFAPSAVNLLSPQTCELLRKTVLTRRNGSVRVVVLDPAETAAIAIASRQLDDSLEFPIQRLPQSLTSTLERLKLIAGWRTEGAFSYRLFPYNPGFSLVLVDPETPHGRVIVEFHGVHNPSTSSRMHLELVAGRNERWYRYWVQQFDRVWEAASVPEILTRREKP</sequence>
<evidence type="ECO:0000313" key="2">
    <source>
        <dbReference type="Proteomes" id="UP000308705"/>
    </source>
</evidence>
<protein>
    <submittedName>
        <fullName evidence="1">Uncharacterized protein</fullName>
    </submittedName>
</protein>
<keyword evidence="2" id="KW-1185">Reference proteome</keyword>
<gene>
    <name evidence="1" type="ORF">FDA94_10245</name>
</gene>
<proteinExistence type="predicted"/>
<organism evidence="1 2">
    <name type="scientific">Herbidospora galbida</name>
    <dbReference type="NCBI Taxonomy" id="2575442"/>
    <lineage>
        <taxon>Bacteria</taxon>
        <taxon>Bacillati</taxon>
        <taxon>Actinomycetota</taxon>
        <taxon>Actinomycetes</taxon>
        <taxon>Streptosporangiales</taxon>
        <taxon>Streptosporangiaceae</taxon>
        <taxon>Herbidospora</taxon>
    </lineage>
</organism>
<evidence type="ECO:0000313" key="1">
    <source>
        <dbReference type="EMBL" id="TKK89305.1"/>
    </source>
</evidence>
<comment type="caution">
    <text evidence="1">The sequence shown here is derived from an EMBL/GenBank/DDBJ whole genome shotgun (WGS) entry which is preliminary data.</text>
</comment>
<reference evidence="1 2" key="1">
    <citation type="submission" date="2019-04" db="EMBL/GenBank/DDBJ databases">
        <title>Herbidospora sp. NEAU-GS14.nov., a novel actinomycete isolated from soil.</title>
        <authorList>
            <person name="Han L."/>
        </authorList>
    </citation>
    <scope>NUCLEOTIDE SEQUENCE [LARGE SCALE GENOMIC DNA]</scope>
    <source>
        <strain evidence="1 2">NEAU-GS14</strain>
    </source>
</reference>
<dbReference type="AlphaFoldDB" id="A0A4U3MIV6"/>